<dbReference type="Gene3D" id="2.60.120.260">
    <property type="entry name" value="Galactose-binding domain-like"/>
    <property type="match status" value="1"/>
</dbReference>
<dbReference type="AlphaFoldDB" id="A0AAV0KCG8"/>
<evidence type="ECO:0000259" key="2">
    <source>
        <dbReference type="Pfam" id="PF14683"/>
    </source>
</evidence>
<dbReference type="Proteomes" id="UP001154282">
    <property type="component" value="Unassembled WGS sequence"/>
</dbReference>
<dbReference type="InterPro" id="IPR029411">
    <property type="entry name" value="RG-lyase_III"/>
</dbReference>
<dbReference type="Gene3D" id="2.70.98.10">
    <property type="match status" value="1"/>
</dbReference>
<keyword evidence="1" id="KW-0732">Signal</keyword>
<dbReference type="CDD" id="cd10320">
    <property type="entry name" value="RGL4_N"/>
    <property type="match status" value="1"/>
</dbReference>
<accession>A0AAV0KCG8</accession>
<evidence type="ECO:0000313" key="4">
    <source>
        <dbReference type="Proteomes" id="UP001154282"/>
    </source>
</evidence>
<comment type="caution">
    <text evidence="3">The sequence shown here is derived from an EMBL/GenBank/DDBJ whole genome shotgun (WGS) entry which is preliminary data.</text>
</comment>
<dbReference type="InterPro" id="IPR008979">
    <property type="entry name" value="Galactose-bd-like_sf"/>
</dbReference>
<dbReference type="SUPFAM" id="SSF49785">
    <property type="entry name" value="Galactose-binding domain-like"/>
    <property type="match status" value="1"/>
</dbReference>
<feature type="domain" description="Rhamnogalacturonan lyase" evidence="2">
    <location>
        <begin position="428"/>
        <end position="605"/>
    </location>
</feature>
<dbReference type="InterPro" id="IPR051850">
    <property type="entry name" value="Polysacch_Lyase_4"/>
</dbReference>
<sequence>MEGKLIWWSPSPSWLMLSTLCLLLCAAQLQTSSATVAAAGTVPIPAGNVVPSAGVKLTSGKDEAMIDNGIIQLTLTNPGGFVRALKYQGVENVLETHEPDDFGGYFDVSWDHPGGEGKTEQVVGTKFTVITETEDQVELSFSSSWAASPKDLVPLNVDKRFIVQKGVSGFYWYVIVERLKGWPDVNMDQHRMVFRPKITMFKYMAVSDEIQKMMPAYKDRETGEKLAYPEAVLLTTAIEPEFKDQVDDKYQYSMEIKDHKLKGWISDDPKIGFWVISPSEEYIAGGPNKPELTCHCGPICLAMFTSVHYSGLDMVTEYRNGEPWKKVFGPVMVYLNSIVPSNDHAALWQDAKAQMEKEVQNWPYSFVASADYLPAAKRGSVSGQLLVDDNWVPGVVGTFKHPNLITIQPGNEVKLGPVTYKAPRNGPTLWEIGIPDRSAAEFFVPDPDPKYRQYGLWLRYPELYPKSDLVFDIGVSNYSKDWFFAHVLREVKPGDCEPTTWQINFDLPDVCPTGNYTLQLALAGALETNTFVYVNDLNAKAPAFATERVGKDNAIARHGIHGIYWFFSACLPSNLFVKGKNSIFLRAARSGDFPFMGVMYDYIRLEAPPTQP</sequence>
<dbReference type="Pfam" id="PF14683">
    <property type="entry name" value="CBM-like"/>
    <property type="match status" value="1"/>
</dbReference>
<proteinExistence type="predicted"/>
<keyword evidence="4" id="KW-1185">Reference proteome</keyword>
<dbReference type="GO" id="GO:0030246">
    <property type="term" value="F:carbohydrate binding"/>
    <property type="evidence" value="ECO:0007669"/>
    <property type="project" value="InterPro"/>
</dbReference>
<feature type="signal peptide" evidence="1">
    <location>
        <begin position="1"/>
        <end position="34"/>
    </location>
</feature>
<dbReference type="InterPro" id="IPR010325">
    <property type="entry name" value="Rhamnogal_lyase"/>
</dbReference>
<feature type="chain" id="PRO_5043359176" description="Rhamnogalacturonan lyase domain-containing protein" evidence="1">
    <location>
        <begin position="35"/>
        <end position="612"/>
    </location>
</feature>
<dbReference type="EMBL" id="CAMGYJ010000005">
    <property type="protein sequence ID" value="CAI0419731.1"/>
    <property type="molecule type" value="Genomic_DNA"/>
</dbReference>
<protein>
    <recommendedName>
        <fullName evidence="2">Rhamnogalacturonan lyase domain-containing protein</fullName>
    </recommendedName>
</protein>
<evidence type="ECO:0000313" key="3">
    <source>
        <dbReference type="EMBL" id="CAI0419731.1"/>
    </source>
</evidence>
<evidence type="ECO:0000256" key="1">
    <source>
        <dbReference type="SAM" id="SignalP"/>
    </source>
</evidence>
<dbReference type="InterPro" id="IPR014718">
    <property type="entry name" value="GH-type_carb-bd"/>
</dbReference>
<dbReference type="PANTHER" id="PTHR32018:SF6">
    <property type="entry name" value="RHAMNOGALACTURONAN ENDOLYASE"/>
    <property type="match status" value="1"/>
</dbReference>
<dbReference type="CDD" id="cd10317">
    <property type="entry name" value="RGL4_C"/>
    <property type="match status" value="1"/>
</dbReference>
<dbReference type="PANTHER" id="PTHR32018">
    <property type="entry name" value="RHAMNOGALACTURONATE LYASE FAMILY PROTEIN"/>
    <property type="match status" value="1"/>
</dbReference>
<reference evidence="3" key="1">
    <citation type="submission" date="2022-08" db="EMBL/GenBank/DDBJ databases">
        <authorList>
            <person name="Gutierrez-Valencia J."/>
        </authorList>
    </citation>
    <scope>NUCLEOTIDE SEQUENCE</scope>
</reference>
<name>A0AAV0KCG8_9ROSI</name>
<gene>
    <name evidence="3" type="ORF">LITE_LOCUS18110</name>
</gene>
<organism evidence="3 4">
    <name type="scientific">Linum tenue</name>
    <dbReference type="NCBI Taxonomy" id="586396"/>
    <lineage>
        <taxon>Eukaryota</taxon>
        <taxon>Viridiplantae</taxon>
        <taxon>Streptophyta</taxon>
        <taxon>Embryophyta</taxon>
        <taxon>Tracheophyta</taxon>
        <taxon>Spermatophyta</taxon>
        <taxon>Magnoliopsida</taxon>
        <taxon>eudicotyledons</taxon>
        <taxon>Gunneridae</taxon>
        <taxon>Pentapetalae</taxon>
        <taxon>rosids</taxon>
        <taxon>fabids</taxon>
        <taxon>Malpighiales</taxon>
        <taxon>Linaceae</taxon>
        <taxon>Linum</taxon>
    </lineage>
</organism>
<dbReference type="Pfam" id="PF06045">
    <property type="entry name" value="Rhamnogal_lyase"/>
    <property type="match status" value="1"/>
</dbReference>